<dbReference type="EMBL" id="JAQOWY010000236">
    <property type="protein sequence ID" value="KAK1846450.1"/>
    <property type="molecule type" value="Genomic_DNA"/>
</dbReference>
<evidence type="ECO:0000256" key="1">
    <source>
        <dbReference type="SAM" id="SignalP"/>
    </source>
</evidence>
<keyword evidence="3" id="KW-1185">Reference proteome</keyword>
<name>A0AAD9EFB7_9PEZI</name>
<comment type="caution">
    <text evidence="2">The sequence shown here is derived from an EMBL/GenBank/DDBJ whole genome shotgun (WGS) entry which is preliminary data.</text>
</comment>
<feature type="chain" id="PRO_5042174201" evidence="1">
    <location>
        <begin position="25"/>
        <end position="206"/>
    </location>
</feature>
<accession>A0AAD9EFB7</accession>
<organism evidence="2 3">
    <name type="scientific">Colletotrichum chrysophilum</name>
    <dbReference type="NCBI Taxonomy" id="1836956"/>
    <lineage>
        <taxon>Eukaryota</taxon>
        <taxon>Fungi</taxon>
        <taxon>Dikarya</taxon>
        <taxon>Ascomycota</taxon>
        <taxon>Pezizomycotina</taxon>
        <taxon>Sordariomycetes</taxon>
        <taxon>Hypocreomycetidae</taxon>
        <taxon>Glomerellales</taxon>
        <taxon>Glomerellaceae</taxon>
        <taxon>Colletotrichum</taxon>
        <taxon>Colletotrichum gloeosporioides species complex</taxon>
    </lineage>
</organism>
<dbReference type="AlphaFoldDB" id="A0AAD9EFB7"/>
<proteinExistence type="predicted"/>
<evidence type="ECO:0000313" key="2">
    <source>
        <dbReference type="EMBL" id="KAK1846450.1"/>
    </source>
</evidence>
<dbReference type="Proteomes" id="UP001243330">
    <property type="component" value="Unassembled WGS sequence"/>
</dbReference>
<keyword evidence="1" id="KW-0732">Signal</keyword>
<sequence>MAGRTAMVRLIRALPLGLVSLILGRSATTRRRPSPPLCFRECSECPNHDCHASKALSTNWPGSISCHCRRAVNSGSRQKARGVVRLGENGGRSGILGAWPWHQRCKGGEPWHPSRHASESAQAVKPMRNGTGTRRAKGKQLSFTMRVVQARVGGVVGRDGWISMNRAGAKGAADAVKSLQAQDGSLRLCVSSLVPSSPGWGRCWAW</sequence>
<gene>
    <name evidence="2" type="ORF">CCHR01_10938</name>
</gene>
<evidence type="ECO:0000313" key="3">
    <source>
        <dbReference type="Proteomes" id="UP001243330"/>
    </source>
</evidence>
<protein>
    <submittedName>
        <fullName evidence="2">Uncharacterized protein</fullName>
    </submittedName>
</protein>
<feature type="signal peptide" evidence="1">
    <location>
        <begin position="1"/>
        <end position="24"/>
    </location>
</feature>
<reference evidence="2" key="1">
    <citation type="submission" date="2023-01" db="EMBL/GenBank/DDBJ databases">
        <title>Colletotrichum chrysophilum M932 genome sequence.</title>
        <authorList>
            <person name="Baroncelli R."/>
        </authorList>
    </citation>
    <scope>NUCLEOTIDE SEQUENCE</scope>
    <source>
        <strain evidence="2">M932</strain>
    </source>
</reference>